<comment type="caution">
    <text evidence="5">The sequence shown here is derived from an EMBL/GenBank/DDBJ whole genome shotgun (WGS) entry which is preliminary data.</text>
</comment>
<dbReference type="EMBL" id="DSRD01000677">
    <property type="protein sequence ID" value="HGW94776.1"/>
    <property type="molecule type" value="Genomic_DNA"/>
</dbReference>
<organism evidence="5">
    <name type="scientific">Oscillatoriales cyanobacterium SpSt-402</name>
    <dbReference type="NCBI Taxonomy" id="2282168"/>
    <lineage>
        <taxon>Bacteria</taxon>
        <taxon>Bacillati</taxon>
        <taxon>Cyanobacteriota</taxon>
        <taxon>Cyanophyceae</taxon>
        <taxon>Oscillatoriophycideae</taxon>
        <taxon>Oscillatoriales</taxon>
    </lineage>
</organism>
<evidence type="ECO:0000256" key="3">
    <source>
        <dbReference type="ARBA" id="ARBA00022840"/>
    </source>
</evidence>
<sequence length="301" mass="33033">MEYLKSQQLSSNVDLGEVQPADLSSLKGVDDVLRSLEANLIIPLEHDELVATLDLKPKRGVLLAGPPGTGKTTIGRALAHRLKSKFFLIDGTFISGTGDFYQKIHYVFEAAKQNAPAIVFIDDTDVIFEEGGETGLYRYLLTLLDGLESETAGQVCVMMTAMDISSLPPALVRSGRIELWLEMRLPDEEARAAILNTRLKQLPLALSDVDLPQLVGATEGFTGAGLKRLIEEGKTLYAYDLVQEQALKSATEYFLAAVEIVVANKQRYAEAEATARQEVSVHRGHHTPSSVLLERLYSSMQ</sequence>
<comment type="similarity">
    <text evidence="1">Belongs to the AAA ATPase family.</text>
</comment>
<keyword evidence="5" id="KW-0378">Hydrolase</keyword>
<feature type="domain" description="AAA+ ATPase" evidence="4">
    <location>
        <begin position="57"/>
        <end position="187"/>
    </location>
</feature>
<evidence type="ECO:0000259" key="4">
    <source>
        <dbReference type="SMART" id="SM00382"/>
    </source>
</evidence>
<dbReference type="Pfam" id="PF00004">
    <property type="entry name" value="AAA"/>
    <property type="match status" value="1"/>
</dbReference>
<name>A0A832M5Z6_9CYAN</name>
<reference evidence="5" key="1">
    <citation type="journal article" date="2020" name="mSystems">
        <title>Genome- and Community-Level Interaction Insights into Carbon Utilization and Element Cycling Functions of Hydrothermarchaeota in Hydrothermal Sediment.</title>
        <authorList>
            <person name="Zhou Z."/>
            <person name="Liu Y."/>
            <person name="Xu W."/>
            <person name="Pan J."/>
            <person name="Luo Z.H."/>
            <person name="Li M."/>
        </authorList>
    </citation>
    <scope>NUCLEOTIDE SEQUENCE [LARGE SCALE GENOMIC DNA]</scope>
    <source>
        <strain evidence="5">SpSt-402</strain>
    </source>
</reference>
<dbReference type="InterPro" id="IPR003593">
    <property type="entry name" value="AAA+_ATPase"/>
</dbReference>
<dbReference type="Gene3D" id="1.10.8.60">
    <property type="match status" value="1"/>
</dbReference>
<proteinExistence type="inferred from homology"/>
<dbReference type="InterPro" id="IPR003959">
    <property type="entry name" value="ATPase_AAA_core"/>
</dbReference>
<evidence type="ECO:0000256" key="1">
    <source>
        <dbReference type="ARBA" id="ARBA00006914"/>
    </source>
</evidence>
<evidence type="ECO:0000256" key="2">
    <source>
        <dbReference type="ARBA" id="ARBA00022741"/>
    </source>
</evidence>
<keyword evidence="5" id="KW-0645">Protease</keyword>
<dbReference type="AlphaFoldDB" id="A0A832M5Z6"/>
<dbReference type="SMART" id="SM00382">
    <property type="entry name" value="AAA"/>
    <property type="match status" value="1"/>
</dbReference>
<dbReference type="GO" id="GO:0008233">
    <property type="term" value="F:peptidase activity"/>
    <property type="evidence" value="ECO:0007669"/>
    <property type="project" value="UniProtKB-KW"/>
</dbReference>
<accession>A0A832M5Z6</accession>
<protein>
    <submittedName>
        <fullName evidence="5">26S protease regulatory subunit</fullName>
    </submittedName>
</protein>
<dbReference type="GO" id="GO:0016887">
    <property type="term" value="F:ATP hydrolysis activity"/>
    <property type="evidence" value="ECO:0007669"/>
    <property type="project" value="InterPro"/>
</dbReference>
<gene>
    <name evidence="5" type="ORF">ENR47_10915</name>
</gene>
<dbReference type="GO" id="GO:0006508">
    <property type="term" value="P:proteolysis"/>
    <property type="evidence" value="ECO:0007669"/>
    <property type="project" value="UniProtKB-KW"/>
</dbReference>
<dbReference type="Gene3D" id="3.40.50.300">
    <property type="entry name" value="P-loop containing nucleotide triphosphate hydrolases"/>
    <property type="match status" value="1"/>
</dbReference>
<dbReference type="SUPFAM" id="SSF52540">
    <property type="entry name" value="P-loop containing nucleoside triphosphate hydrolases"/>
    <property type="match status" value="1"/>
</dbReference>
<dbReference type="PANTHER" id="PTHR23073">
    <property type="entry name" value="26S PROTEASOME REGULATORY SUBUNIT"/>
    <property type="match status" value="1"/>
</dbReference>
<keyword evidence="2" id="KW-0547">Nucleotide-binding</keyword>
<dbReference type="InterPro" id="IPR027417">
    <property type="entry name" value="P-loop_NTPase"/>
</dbReference>
<dbReference type="InterPro" id="IPR050221">
    <property type="entry name" value="26S_Proteasome_ATPase"/>
</dbReference>
<evidence type="ECO:0000313" key="5">
    <source>
        <dbReference type="EMBL" id="HGW94776.1"/>
    </source>
</evidence>
<keyword evidence="3" id="KW-0067">ATP-binding</keyword>
<dbReference type="GO" id="GO:0005524">
    <property type="term" value="F:ATP binding"/>
    <property type="evidence" value="ECO:0007669"/>
    <property type="project" value="UniProtKB-KW"/>
</dbReference>